<dbReference type="SUPFAM" id="SSF158472">
    <property type="entry name" value="HAMP domain-like"/>
    <property type="match status" value="1"/>
</dbReference>
<evidence type="ECO:0000256" key="4">
    <source>
        <dbReference type="ARBA" id="ARBA00022475"/>
    </source>
</evidence>
<dbReference type="InterPro" id="IPR004358">
    <property type="entry name" value="Sig_transdc_His_kin-like_C"/>
</dbReference>
<dbReference type="CDD" id="cd00082">
    <property type="entry name" value="HisKA"/>
    <property type="match status" value="1"/>
</dbReference>
<keyword evidence="4" id="KW-1003">Cell membrane</keyword>
<dbReference type="InterPro" id="IPR036097">
    <property type="entry name" value="HisK_dim/P_sf"/>
</dbReference>
<dbReference type="GO" id="GO:0006355">
    <property type="term" value="P:regulation of DNA-templated transcription"/>
    <property type="evidence" value="ECO:0007669"/>
    <property type="project" value="InterPro"/>
</dbReference>
<dbReference type="InterPro" id="IPR000014">
    <property type="entry name" value="PAS"/>
</dbReference>
<evidence type="ECO:0000256" key="5">
    <source>
        <dbReference type="ARBA" id="ARBA00022553"/>
    </source>
</evidence>
<dbReference type="InterPro" id="IPR013767">
    <property type="entry name" value="PAS_fold"/>
</dbReference>
<dbReference type="SUPFAM" id="SSF55874">
    <property type="entry name" value="ATPase domain of HSP90 chaperone/DNA topoisomerase II/histidine kinase"/>
    <property type="match status" value="1"/>
</dbReference>
<dbReference type="PROSITE" id="PS50885">
    <property type="entry name" value="HAMP"/>
    <property type="match status" value="1"/>
</dbReference>
<dbReference type="SMART" id="SM00387">
    <property type="entry name" value="HATPase_c"/>
    <property type="match status" value="1"/>
</dbReference>
<dbReference type="InterPro" id="IPR036890">
    <property type="entry name" value="HATPase_C_sf"/>
</dbReference>
<keyword evidence="5" id="KW-0597">Phosphoprotein</keyword>
<evidence type="ECO:0000256" key="3">
    <source>
        <dbReference type="ARBA" id="ARBA00012438"/>
    </source>
</evidence>
<dbReference type="GO" id="GO:0005886">
    <property type="term" value="C:plasma membrane"/>
    <property type="evidence" value="ECO:0007669"/>
    <property type="project" value="UniProtKB-SubCell"/>
</dbReference>
<comment type="catalytic activity">
    <reaction evidence="1">
        <text>ATP + protein L-histidine = ADP + protein N-phospho-L-histidine.</text>
        <dbReference type="EC" id="2.7.13.3"/>
    </reaction>
</comment>
<feature type="domain" description="HAMP" evidence="14">
    <location>
        <begin position="179"/>
        <end position="231"/>
    </location>
</feature>
<dbReference type="Gene3D" id="1.10.287.130">
    <property type="match status" value="1"/>
</dbReference>
<dbReference type="Gene3D" id="6.10.340.10">
    <property type="match status" value="1"/>
</dbReference>
<dbReference type="SMART" id="SM00091">
    <property type="entry name" value="PAS"/>
    <property type="match status" value="1"/>
</dbReference>
<dbReference type="Pfam" id="PF02518">
    <property type="entry name" value="HATPase_c"/>
    <property type="match status" value="1"/>
</dbReference>
<evidence type="ECO:0000256" key="8">
    <source>
        <dbReference type="ARBA" id="ARBA00022777"/>
    </source>
</evidence>
<dbReference type="InterPro" id="IPR003661">
    <property type="entry name" value="HisK_dim/P_dom"/>
</dbReference>
<dbReference type="InterPro" id="IPR005467">
    <property type="entry name" value="His_kinase_dom"/>
</dbReference>
<dbReference type="PANTHER" id="PTHR45453:SF1">
    <property type="entry name" value="PHOSPHATE REGULON SENSOR PROTEIN PHOR"/>
    <property type="match status" value="1"/>
</dbReference>
<comment type="subcellular location">
    <subcellularLocation>
        <location evidence="2">Cell membrane</location>
        <topology evidence="2">Multi-pass membrane protein</topology>
    </subcellularLocation>
</comment>
<dbReference type="GO" id="GO:0004721">
    <property type="term" value="F:phosphoprotein phosphatase activity"/>
    <property type="evidence" value="ECO:0007669"/>
    <property type="project" value="TreeGrafter"/>
</dbReference>
<dbReference type="EC" id="2.7.13.3" evidence="3"/>
<reference evidence="15 16" key="1">
    <citation type="submission" date="2020-08" db="EMBL/GenBank/DDBJ databases">
        <title>Genomic Encyclopedia of Type Strains, Phase IV (KMG-IV): sequencing the most valuable type-strain genomes for metagenomic binning, comparative biology and taxonomic classification.</title>
        <authorList>
            <person name="Goeker M."/>
        </authorList>
    </citation>
    <scope>NUCLEOTIDE SEQUENCE [LARGE SCALE GENOMIC DNA]</scope>
    <source>
        <strain evidence="15 16">DSM 19612</strain>
    </source>
</reference>
<dbReference type="InterPro" id="IPR003594">
    <property type="entry name" value="HATPase_dom"/>
</dbReference>
<evidence type="ECO:0000256" key="7">
    <source>
        <dbReference type="ARBA" id="ARBA00022741"/>
    </source>
</evidence>
<organism evidence="15 16">
    <name type="scientific">Salirhabdus euzebyi</name>
    <dbReference type="NCBI Taxonomy" id="394506"/>
    <lineage>
        <taxon>Bacteria</taxon>
        <taxon>Bacillati</taxon>
        <taxon>Bacillota</taxon>
        <taxon>Bacilli</taxon>
        <taxon>Bacillales</taxon>
        <taxon>Bacillaceae</taxon>
        <taxon>Salirhabdus</taxon>
    </lineage>
</organism>
<keyword evidence="12" id="KW-1133">Transmembrane helix</keyword>
<keyword evidence="7" id="KW-0547">Nucleotide-binding</keyword>
<evidence type="ECO:0000256" key="2">
    <source>
        <dbReference type="ARBA" id="ARBA00004651"/>
    </source>
</evidence>
<proteinExistence type="predicted"/>
<dbReference type="InterPro" id="IPR035965">
    <property type="entry name" value="PAS-like_dom_sf"/>
</dbReference>
<dbReference type="InterPro" id="IPR050351">
    <property type="entry name" value="BphY/WalK/GraS-like"/>
</dbReference>
<dbReference type="FunFam" id="1.10.287.130:FF:000001">
    <property type="entry name" value="Two-component sensor histidine kinase"/>
    <property type="match status" value="1"/>
</dbReference>
<dbReference type="GO" id="GO:0016036">
    <property type="term" value="P:cellular response to phosphate starvation"/>
    <property type="evidence" value="ECO:0007669"/>
    <property type="project" value="TreeGrafter"/>
</dbReference>
<dbReference type="Gene3D" id="3.30.565.10">
    <property type="entry name" value="Histidine kinase-like ATPase, C-terminal domain"/>
    <property type="match status" value="1"/>
</dbReference>
<evidence type="ECO:0000256" key="11">
    <source>
        <dbReference type="ARBA" id="ARBA00023136"/>
    </source>
</evidence>
<dbReference type="Gene3D" id="3.30.450.20">
    <property type="entry name" value="PAS domain"/>
    <property type="match status" value="1"/>
</dbReference>
<dbReference type="SMART" id="SM00388">
    <property type="entry name" value="HisKA"/>
    <property type="match status" value="1"/>
</dbReference>
<evidence type="ECO:0000256" key="1">
    <source>
        <dbReference type="ARBA" id="ARBA00000085"/>
    </source>
</evidence>
<keyword evidence="11 12" id="KW-0472">Membrane</keyword>
<dbReference type="InterPro" id="IPR003660">
    <property type="entry name" value="HAMP_dom"/>
</dbReference>
<accession>A0A841PTC7</accession>
<dbReference type="CDD" id="cd06225">
    <property type="entry name" value="HAMP"/>
    <property type="match status" value="1"/>
</dbReference>
<dbReference type="EMBL" id="JACHGH010000001">
    <property type="protein sequence ID" value="MBB6452079.1"/>
    <property type="molecule type" value="Genomic_DNA"/>
</dbReference>
<evidence type="ECO:0000256" key="10">
    <source>
        <dbReference type="ARBA" id="ARBA00023012"/>
    </source>
</evidence>
<gene>
    <name evidence="15" type="ORF">HNQ94_000500</name>
</gene>
<evidence type="ECO:0000313" key="16">
    <source>
        <dbReference type="Proteomes" id="UP000581688"/>
    </source>
</evidence>
<dbReference type="NCBIfam" id="TIGR00229">
    <property type="entry name" value="sensory_box"/>
    <property type="match status" value="1"/>
</dbReference>
<dbReference type="FunFam" id="3.30.565.10:FF:000006">
    <property type="entry name" value="Sensor histidine kinase WalK"/>
    <property type="match status" value="1"/>
</dbReference>
<dbReference type="Pfam" id="PF00989">
    <property type="entry name" value="PAS"/>
    <property type="match status" value="1"/>
</dbReference>
<dbReference type="CDD" id="cd00130">
    <property type="entry name" value="PAS"/>
    <property type="match status" value="1"/>
</dbReference>
<protein>
    <recommendedName>
        <fullName evidence="3">histidine kinase</fullName>
        <ecNumber evidence="3">2.7.13.3</ecNumber>
    </recommendedName>
</protein>
<dbReference type="PROSITE" id="PS50109">
    <property type="entry name" value="HIS_KIN"/>
    <property type="match status" value="1"/>
</dbReference>
<comment type="caution">
    <text evidence="15">The sequence shown here is derived from an EMBL/GenBank/DDBJ whole genome shotgun (WGS) entry which is preliminary data.</text>
</comment>
<dbReference type="PANTHER" id="PTHR45453">
    <property type="entry name" value="PHOSPHATE REGULON SENSOR PROTEIN PHOR"/>
    <property type="match status" value="1"/>
</dbReference>
<dbReference type="NCBIfam" id="NF046044">
    <property type="entry name" value="PnpS"/>
    <property type="match status" value="1"/>
</dbReference>
<sequence>MGKSSLRTILIYSTLITIFVIVLAFLTTQVTKSYMVNTIEDRLKAEGNYIEAVLEASKLTGNEYYQQIEDMSNRLSLGFIYGEKEKGVVLNTISHVLRISDDHIPQDIHEDLVIHELNKSDALYYYAIEIKRDNESSILILTLPSHSISVMMKNLWFIYGLALCLVIVGIFIAGFNIFEKYVKPIRSASNVAEKLAEGNYNARTYETYFGEAAQLTYSINTLARNLQEMSLQSEVQNDRLQAVVDNMDSGLMLINEKGYIQLVNRAFLDNFEEGLTSDYIGYLYYEAIPFEDIHDVVKDVFMLEDNVQKTLILSIGIERKFFAVSGAPIFNHHKDWKGVVLVFHDITDMKHLEEMRKDFVANVSHELKTPITSIKGFAETLLDGAKEDAVVLDKFLHIIHKESVRMQYLIHDLLELSKLENNNFQLNLEKVSIKKLVDDVLSLVAHIAEEKNITIRADVNERIVLEGDGSRLTQLLLNLVSNAVHYTPNSGEVFVGANDLGEDIKLFVKDTGIGIPKEEIPRIFERFYRVDKARSRESGGTGLGLAIVKHIVEAHHGKINVESELHKGTTFSIDLHKKFTNP</sequence>
<evidence type="ECO:0000256" key="12">
    <source>
        <dbReference type="SAM" id="Phobius"/>
    </source>
</evidence>
<dbReference type="PRINTS" id="PR00344">
    <property type="entry name" value="BCTRLSENSOR"/>
</dbReference>
<dbReference type="SUPFAM" id="SSF47384">
    <property type="entry name" value="Homodimeric domain of signal transducing histidine kinase"/>
    <property type="match status" value="1"/>
</dbReference>
<evidence type="ECO:0000313" key="15">
    <source>
        <dbReference type="EMBL" id="MBB6452079.1"/>
    </source>
</evidence>
<dbReference type="GO" id="GO:0005524">
    <property type="term" value="F:ATP binding"/>
    <property type="evidence" value="ECO:0007669"/>
    <property type="project" value="UniProtKB-KW"/>
</dbReference>
<feature type="transmembrane region" description="Helical" evidence="12">
    <location>
        <begin position="156"/>
        <end position="178"/>
    </location>
</feature>
<feature type="transmembrane region" description="Helical" evidence="12">
    <location>
        <begin position="6"/>
        <end position="26"/>
    </location>
</feature>
<dbReference type="AlphaFoldDB" id="A0A841PTC7"/>
<evidence type="ECO:0000256" key="6">
    <source>
        <dbReference type="ARBA" id="ARBA00022679"/>
    </source>
</evidence>
<dbReference type="Proteomes" id="UP000581688">
    <property type="component" value="Unassembled WGS sequence"/>
</dbReference>
<dbReference type="RefSeq" id="WP_174494372.1">
    <property type="nucleotide sequence ID" value="NZ_CADDWK010000001.1"/>
</dbReference>
<keyword evidence="16" id="KW-1185">Reference proteome</keyword>
<evidence type="ECO:0000259" key="14">
    <source>
        <dbReference type="PROSITE" id="PS50885"/>
    </source>
</evidence>
<dbReference type="CDD" id="cd00075">
    <property type="entry name" value="HATPase"/>
    <property type="match status" value="1"/>
</dbReference>
<dbReference type="Pfam" id="PF00512">
    <property type="entry name" value="HisKA"/>
    <property type="match status" value="1"/>
</dbReference>
<feature type="domain" description="Histidine kinase" evidence="13">
    <location>
        <begin position="362"/>
        <end position="579"/>
    </location>
</feature>
<dbReference type="GO" id="GO:0000155">
    <property type="term" value="F:phosphorelay sensor kinase activity"/>
    <property type="evidence" value="ECO:0007669"/>
    <property type="project" value="InterPro"/>
</dbReference>
<keyword evidence="6 15" id="KW-0808">Transferase</keyword>
<keyword evidence="10" id="KW-0902">Two-component regulatory system</keyword>
<name>A0A841PTC7_9BACI</name>
<evidence type="ECO:0000256" key="9">
    <source>
        <dbReference type="ARBA" id="ARBA00022840"/>
    </source>
</evidence>
<dbReference type="SUPFAM" id="SSF55785">
    <property type="entry name" value="PYP-like sensor domain (PAS domain)"/>
    <property type="match status" value="1"/>
</dbReference>
<evidence type="ECO:0000259" key="13">
    <source>
        <dbReference type="PROSITE" id="PS50109"/>
    </source>
</evidence>
<keyword evidence="12" id="KW-0812">Transmembrane</keyword>
<keyword evidence="8 15" id="KW-0418">Kinase</keyword>
<keyword evidence="9" id="KW-0067">ATP-binding</keyword>